<dbReference type="PANTHER" id="PTHR33744:SF15">
    <property type="entry name" value="CARBOHYDRATE DIACID REGULATOR"/>
    <property type="match status" value="1"/>
</dbReference>
<dbReference type="Proteomes" id="UP000198972">
    <property type="component" value="Unassembled WGS sequence"/>
</dbReference>
<dbReference type="InterPro" id="IPR025736">
    <property type="entry name" value="PucR_C-HTH_dom"/>
</dbReference>
<evidence type="ECO:0000313" key="3">
    <source>
        <dbReference type="Proteomes" id="UP000198972"/>
    </source>
</evidence>
<evidence type="ECO:0000259" key="1">
    <source>
        <dbReference type="Pfam" id="PF13556"/>
    </source>
</evidence>
<dbReference type="InterPro" id="IPR009057">
    <property type="entry name" value="Homeodomain-like_sf"/>
</dbReference>
<keyword evidence="3" id="KW-1185">Reference proteome</keyword>
<dbReference type="Gene3D" id="1.10.10.2840">
    <property type="entry name" value="PucR C-terminal helix-turn-helix domain"/>
    <property type="match status" value="1"/>
</dbReference>
<dbReference type="SUPFAM" id="SSF46689">
    <property type="entry name" value="Homeodomain-like"/>
    <property type="match status" value="1"/>
</dbReference>
<dbReference type="InterPro" id="IPR042070">
    <property type="entry name" value="PucR_C-HTH_sf"/>
</dbReference>
<dbReference type="STRING" id="670482.SAMN04488542_14135"/>
<dbReference type="EMBL" id="FNBG01000041">
    <property type="protein sequence ID" value="SDG41846.1"/>
    <property type="molecule type" value="Genomic_DNA"/>
</dbReference>
<dbReference type="Pfam" id="PF13556">
    <property type="entry name" value="HTH_30"/>
    <property type="match status" value="1"/>
</dbReference>
<organism evidence="2 3">
    <name type="scientific">Fontibacillus panacisegetis</name>
    <dbReference type="NCBI Taxonomy" id="670482"/>
    <lineage>
        <taxon>Bacteria</taxon>
        <taxon>Bacillati</taxon>
        <taxon>Bacillota</taxon>
        <taxon>Bacilli</taxon>
        <taxon>Bacillales</taxon>
        <taxon>Paenibacillaceae</taxon>
        <taxon>Fontibacillus</taxon>
    </lineage>
</organism>
<name>A0A1G7U2R3_9BACL</name>
<proteinExistence type="predicted"/>
<dbReference type="OrthoDB" id="9792148at2"/>
<gene>
    <name evidence="2" type="ORF">SAMN04488542_14135</name>
</gene>
<dbReference type="PANTHER" id="PTHR33744">
    <property type="entry name" value="CARBOHYDRATE DIACID REGULATOR"/>
    <property type="match status" value="1"/>
</dbReference>
<dbReference type="AlphaFoldDB" id="A0A1G7U2R3"/>
<sequence>MEIKILKQQVEQIIGIPITLSEMDRSAWSALTETEQSVMLPSGSLRLQDRYLWAWERTASSVHVLEADNSVITENEASLIDLLLASIREGHKSDHKTSSKRDDESRSLQLGEWILGEVERDQYNNPVPDYIALKSKIQSSMLPFMLSCDHGTGQGISFSKLNKLLRSFFGGEMVLIPLREDWLILVSESLLMDLREDNDEEAEDDVLDALCQGLYELISNEWGGGGYHLAAYEPIEADHSLVQVTVSLREILQIGKLFNVTEHIHLPWKLQLERIVYSIPGHQRQRFIEETRKHDALFEDEETLTTLDTFFQLDCNVSETAKRLYIHRNTLIYRIDKFKQETGLDVRTFQDAVLVKLKLLLYKVTKRD</sequence>
<dbReference type="RefSeq" id="WP_091235953.1">
    <property type="nucleotide sequence ID" value="NZ_FNBG01000041.1"/>
</dbReference>
<feature type="domain" description="PucR C-terminal helix-turn-helix" evidence="1">
    <location>
        <begin position="304"/>
        <end position="360"/>
    </location>
</feature>
<accession>A0A1G7U2R3</accession>
<dbReference type="InterPro" id="IPR051448">
    <property type="entry name" value="CdaR-like_regulators"/>
</dbReference>
<evidence type="ECO:0000313" key="2">
    <source>
        <dbReference type="EMBL" id="SDG41846.1"/>
    </source>
</evidence>
<protein>
    <submittedName>
        <fullName evidence="2">PucR C-terminal helix-turn-helix domain-containing protein</fullName>
    </submittedName>
</protein>
<reference evidence="2 3" key="1">
    <citation type="submission" date="2016-10" db="EMBL/GenBank/DDBJ databases">
        <authorList>
            <person name="de Groot N.N."/>
        </authorList>
    </citation>
    <scope>NUCLEOTIDE SEQUENCE [LARGE SCALE GENOMIC DNA]</scope>
    <source>
        <strain evidence="2 3">DSM 28129</strain>
    </source>
</reference>